<sequence>MACRCCNKRLNVGMIHKRDPHTGQKFKSCPHCSDANGGEHVFHPYPSSFGKTPARVTARNPEGYQSYCIDCRRLDKGVQSQAYMNGKACSSLVE</sequence>
<reference evidence="1" key="3">
    <citation type="submission" date="2019-12" db="EMBL/GenBank/DDBJ databases">
        <authorList>
            <consortium name="NCBI Pathogen Detection Project"/>
        </authorList>
    </citation>
    <scope>NUCLEOTIDE SEQUENCE</scope>
    <source>
        <strain evidence="1">1930</strain>
    </source>
</reference>
<dbReference type="Proteomes" id="UP000464718">
    <property type="component" value="Chromosome i"/>
</dbReference>
<gene>
    <name evidence="2" type="ORF">EHC69_02175</name>
    <name evidence="1" type="ORF">I7278_16165</name>
</gene>
<evidence type="ECO:0000313" key="2">
    <source>
        <dbReference type="EMBL" id="QHH08254.1"/>
    </source>
</evidence>
<dbReference type="EMBL" id="CP034298">
    <property type="protein sequence ID" value="QHH08254.1"/>
    <property type="molecule type" value="Genomic_DNA"/>
</dbReference>
<proteinExistence type="predicted"/>
<name>A0A7Z2MPZ0_VIBPH</name>
<dbReference type="EMBL" id="DACQKT010000007">
    <property type="protein sequence ID" value="HAS6678351.1"/>
    <property type="molecule type" value="Genomic_DNA"/>
</dbReference>
<dbReference type="Proteomes" id="UP000856022">
    <property type="component" value="Unassembled WGS sequence"/>
</dbReference>
<evidence type="ECO:0000313" key="1">
    <source>
        <dbReference type="EMBL" id="HAS6678351.1"/>
    </source>
</evidence>
<reference evidence="1" key="1">
    <citation type="journal article" date="2018" name="Genome Biol.">
        <title>SKESA: strategic k-mer extension for scrupulous assemblies.</title>
        <authorList>
            <person name="Souvorov A."/>
            <person name="Agarwala R."/>
            <person name="Lipman D.J."/>
        </authorList>
    </citation>
    <scope>NUCLEOTIDE SEQUENCE</scope>
    <source>
        <strain evidence="1">1930</strain>
    </source>
</reference>
<protein>
    <submittedName>
        <fullName evidence="1">Uncharacterized protein</fullName>
    </submittedName>
</protein>
<evidence type="ECO:0000313" key="3">
    <source>
        <dbReference type="Proteomes" id="UP000464718"/>
    </source>
</evidence>
<dbReference type="AlphaFoldDB" id="A0A7Z2MPZ0"/>
<organism evidence="1">
    <name type="scientific">Vibrio parahaemolyticus</name>
    <dbReference type="NCBI Taxonomy" id="670"/>
    <lineage>
        <taxon>Bacteria</taxon>
        <taxon>Pseudomonadati</taxon>
        <taxon>Pseudomonadota</taxon>
        <taxon>Gammaproteobacteria</taxon>
        <taxon>Vibrionales</taxon>
        <taxon>Vibrionaceae</taxon>
        <taxon>Vibrio</taxon>
    </lineage>
</organism>
<accession>A0A7Z2MPZ0</accession>
<reference evidence="2 3" key="2">
    <citation type="submission" date="2018-12" db="EMBL/GenBank/DDBJ databases">
        <title>Genomic insights into the evolutionary origins and pathogenicity of five Vibrio parahaemolyticus strains isolated from the shrimp with acute hepatopancreatic necrosis disease (AHPND).</title>
        <authorList>
            <person name="Yang Q."/>
            <person name="Dong X."/>
            <person name="Xie G."/>
            <person name="Fu S."/>
            <person name="Zou P."/>
            <person name="Sun J."/>
            <person name="Wang Y."/>
            <person name="Huang J."/>
        </authorList>
    </citation>
    <scope>NUCLEOTIDE SEQUENCE [LARGE SCALE GENOMIC DNA]</scope>
    <source>
        <strain evidence="2 3">20160303005-1</strain>
    </source>
</reference>